<evidence type="ECO:0000313" key="1">
    <source>
        <dbReference type="EMBL" id="CAG8511669.1"/>
    </source>
</evidence>
<organism evidence="1 2">
    <name type="scientific">Dentiscutata erythropus</name>
    <dbReference type="NCBI Taxonomy" id="1348616"/>
    <lineage>
        <taxon>Eukaryota</taxon>
        <taxon>Fungi</taxon>
        <taxon>Fungi incertae sedis</taxon>
        <taxon>Mucoromycota</taxon>
        <taxon>Glomeromycotina</taxon>
        <taxon>Glomeromycetes</taxon>
        <taxon>Diversisporales</taxon>
        <taxon>Gigasporaceae</taxon>
        <taxon>Dentiscutata</taxon>
    </lineage>
</organism>
<evidence type="ECO:0000313" key="2">
    <source>
        <dbReference type="Proteomes" id="UP000789405"/>
    </source>
</evidence>
<comment type="caution">
    <text evidence="1">The sequence shown here is derived from an EMBL/GenBank/DDBJ whole genome shotgun (WGS) entry which is preliminary data.</text>
</comment>
<keyword evidence="2" id="KW-1185">Reference proteome</keyword>
<gene>
    <name evidence="1" type="ORF">DERYTH_LOCUS3418</name>
</gene>
<accession>A0A9N8ZXI6</accession>
<dbReference type="AlphaFoldDB" id="A0A9N8ZXI6"/>
<name>A0A9N8ZXI6_9GLOM</name>
<dbReference type="EMBL" id="CAJVPY010001202">
    <property type="protein sequence ID" value="CAG8511669.1"/>
    <property type="molecule type" value="Genomic_DNA"/>
</dbReference>
<proteinExistence type="predicted"/>
<reference evidence="1" key="1">
    <citation type="submission" date="2021-06" db="EMBL/GenBank/DDBJ databases">
        <authorList>
            <person name="Kallberg Y."/>
            <person name="Tangrot J."/>
            <person name="Rosling A."/>
        </authorList>
    </citation>
    <scope>NUCLEOTIDE SEQUENCE</scope>
    <source>
        <strain evidence="1">MA453B</strain>
    </source>
</reference>
<sequence length="269" mass="31923">MNFSRAVRNLEASPPKFMSRQEIDNQDSVPVLEDYITINNEKRNEGDVNDDVNVQFFNDGPYLSDEQGCMMFIPTYEMQTLPTKIYKNNMLQAEERQKLLQLFSCNKLVRFKPPPMDKDMSRRMQKNHKEFDKMLYKILYHTSAVLRPLDNAIKMAYETKPPPDKKEAGGVWGLMESALLLTRPLFEDDLATIIFKENEKNKFFNDALWQKQRTQRLSNNNKYKNNNFQRGYSCGRGNLYHRQPTDMWSRNQNFWSNDSQQQMRQTNQQ</sequence>
<dbReference type="Proteomes" id="UP000789405">
    <property type="component" value="Unassembled WGS sequence"/>
</dbReference>
<protein>
    <submittedName>
        <fullName evidence="1">14936_t:CDS:1</fullName>
    </submittedName>
</protein>
<dbReference type="OrthoDB" id="2420776at2759"/>